<feature type="compositionally biased region" description="Low complexity" evidence="1">
    <location>
        <begin position="21"/>
        <end position="37"/>
    </location>
</feature>
<accession>A0A4Y2KSW6</accession>
<feature type="region of interest" description="Disordered" evidence="1">
    <location>
        <begin position="16"/>
        <end position="49"/>
    </location>
</feature>
<dbReference type="EMBL" id="BGPR01004883">
    <property type="protein sequence ID" value="GBN04426.1"/>
    <property type="molecule type" value="Genomic_DNA"/>
</dbReference>
<proteinExistence type="predicted"/>
<sequence length="95" mass="10098">MALLLTDNTILTQKATQVPVPNHQHPPSAAAPSYANALKRSPPGKRKAKNVSLVFAKNKDTTSEEVKDKLLTALAPSKVNVGMRNAKKLAKGGVN</sequence>
<gene>
    <name evidence="2" type="ORF">AVEN_230448_1</name>
</gene>
<name>A0A4Y2KSW6_ARAVE</name>
<organism evidence="2 3">
    <name type="scientific">Araneus ventricosus</name>
    <name type="common">Orbweaver spider</name>
    <name type="synonym">Epeira ventricosa</name>
    <dbReference type="NCBI Taxonomy" id="182803"/>
    <lineage>
        <taxon>Eukaryota</taxon>
        <taxon>Metazoa</taxon>
        <taxon>Ecdysozoa</taxon>
        <taxon>Arthropoda</taxon>
        <taxon>Chelicerata</taxon>
        <taxon>Arachnida</taxon>
        <taxon>Araneae</taxon>
        <taxon>Araneomorphae</taxon>
        <taxon>Entelegynae</taxon>
        <taxon>Araneoidea</taxon>
        <taxon>Araneidae</taxon>
        <taxon>Araneus</taxon>
    </lineage>
</organism>
<dbReference type="AlphaFoldDB" id="A0A4Y2KSW6"/>
<evidence type="ECO:0000256" key="1">
    <source>
        <dbReference type="SAM" id="MobiDB-lite"/>
    </source>
</evidence>
<evidence type="ECO:0000313" key="2">
    <source>
        <dbReference type="EMBL" id="GBN04426.1"/>
    </source>
</evidence>
<dbReference type="Proteomes" id="UP000499080">
    <property type="component" value="Unassembled WGS sequence"/>
</dbReference>
<evidence type="ECO:0000313" key="3">
    <source>
        <dbReference type="Proteomes" id="UP000499080"/>
    </source>
</evidence>
<reference evidence="2 3" key="1">
    <citation type="journal article" date="2019" name="Sci. Rep.">
        <title>Orb-weaving spider Araneus ventricosus genome elucidates the spidroin gene catalogue.</title>
        <authorList>
            <person name="Kono N."/>
            <person name="Nakamura H."/>
            <person name="Ohtoshi R."/>
            <person name="Moran D.A.P."/>
            <person name="Shinohara A."/>
            <person name="Yoshida Y."/>
            <person name="Fujiwara M."/>
            <person name="Mori M."/>
            <person name="Tomita M."/>
            <person name="Arakawa K."/>
        </authorList>
    </citation>
    <scope>NUCLEOTIDE SEQUENCE [LARGE SCALE GENOMIC DNA]</scope>
</reference>
<protein>
    <submittedName>
        <fullName evidence="2">Uncharacterized protein</fullName>
    </submittedName>
</protein>
<keyword evidence="3" id="KW-1185">Reference proteome</keyword>
<comment type="caution">
    <text evidence="2">The sequence shown here is derived from an EMBL/GenBank/DDBJ whole genome shotgun (WGS) entry which is preliminary data.</text>
</comment>